<dbReference type="RefSeq" id="WP_259208553.1">
    <property type="nucleotide sequence ID" value="NZ_JBHGCJ010000008.1"/>
</dbReference>
<comment type="caution">
    <text evidence="1">The sequence shown here is derived from an EMBL/GenBank/DDBJ whole genome shotgun (WGS) entry which is preliminary data.</text>
</comment>
<evidence type="ECO:0000313" key="2">
    <source>
        <dbReference type="Proteomes" id="UP001605261"/>
    </source>
</evidence>
<name>A0ABW7D168_9GAMM</name>
<accession>A0ABW7D168</accession>
<dbReference type="Proteomes" id="UP001605261">
    <property type="component" value="Unassembled WGS sequence"/>
</dbReference>
<evidence type="ECO:0000313" key="1">
    <source>
        <dbReference type="EMBL" id="MFG6109838.1"/>
    </source>
</evidence>
<proteinExistence type="predicted"/>
<sequence length="83" mass="8836">MTCTGVFELIEVNVPTEARDARASWLSSVAAACVACKRHFTASGDNGLQLIPGGVAITCPGCKTRQAISRARFDGLLRQERQG</sequence>
<protein>
    <submittedName>
        <fullName evidence="1">Uncharacterized protein</fullName>
    </submittedName>
</protein>
<organism evidence="1 2">
    <name type="scientific">Stenotrophomonas nematodicola</name>
    <dbReference type="NCBI Taxonomy" id="2656746"/>
    <lineage>
        <taxon>Bacteria</taxon>
        <taxon>Pseudomonadati</taxon>
        <taxon>Pseudomonadota</taxon>
        <taxon>Gammaproteobacteria</taxon>
        <taxon>Lysobacterales</taxon>
        <taxon>Lysobacteraceae</taxon>
        <taxon>Stenotrophomonas</taxon>
    </lineage>
</organism>
<reference evidence="1 2" key="1">
    <citation type="submission" date="2024-09" db="EMBL/GenBank/DDBJ databases">
        <authorList>
            <consortium name="All-Russian atlas of soil microorganisms"/>
            <consortium name="as a basis for the search for new antimicrobial producers and enzymes with unique properties"/>
            <person name="Sokolova E.A."/>
            <person name="Voronina E.N."/>
        </authorList>
    </citation>
    <scope>NUCLEOTIDE SEQUENCE [LARGE SCALE GENOMIC DNA]</scope>
    <source>
        <strain evidence="1 2">AF-22b-331.1</strain>
    </source>
</reference>
<dbReference type="EMBL" id="JBHGCJ010000008">
    <property type="protein sequence ID" value="MFG6109838.1"/>
    <property type="molecule type" value="Genomic_DNA"/>
</dbReference>
<gene>
    <name evidence="1" type="ORF">ACEU0G_003862</name>
</gene>
<keyword evidence="2" id="KW-1185">Reference proteome</keyword>